<proteinExistence type="predicted"/>
<sequence length="125" mass="13363">MKAKGFSAEAEIDSLTSQQGVLEANALRVNAALRANQLKINKSTIKAPYAGTVSQRFVSLGDVVGMGTPTLTLLAEQDKEVFIGIPSAQLAKINELNTPEIRVGDNLYPVKLLNPGARVDLNTRS</sequence>
<accession>A0A0B8Q6Q3</accession>
<dbReference type="STRING" id="1481914.JCM19241_3247"/>
<protein>
    <recommendedName>
        <fullName evidence="3">Membrane fusion protein</fullName>
    </recommendedName>
</protein>
<dbReference type="Gene3D" id="1.10.287.470">
    <property type="entry name" value="Helix hairpin bin"/>
    <property type="match status" value="1"/>
</dbReference>
<organism evidence="1 2">
    <name type="scientific">Vibrio ishigakensis</name>
    <dbReference type="NCBI Taxonomy" id="1481914"/>
    <lineage>
        <taxon>Bacteria</taxon>
        <taxon>Pseudomonadati</taxon>
        <taxon>Pseudomonadota</taxon>
        <taxon>Gammaproteobacteria</taxon>
        <taxon>Vibrionales</taxon>
        <taxon>Vibrionaceae</taxon>
        <taxon>Vibrio</taxon>
    </lineage>
</organism>
<comment type="caution">
    <text evidence="1">The sequence shown here is derived from an EMBL/GenBank/DDBJ whole genome shotgun (WGS) entry which is preliminary data.</text>
</comment>
<name>A0A0B8Q6Q3_9VIBR</name>
<evidence type="ECO:0008006" key="3">
    <source>
        <dbReference type="Google" id="ProtNLM"/>
    </source>
</evidence>
<dbReference type="Proteomes" id="UP000031666">
    <property type="component" value="Unassembled WGS sequence"/>
</dbReference>
<dbReference type="Gene3D" id="2.40.50.100">
    <property type="match status" value="1"/>
</dbReference>
<dbReference type="Gene3D" id="2.40.30.170">
    <property type="match status" value="1"/>
</dbReference>
<dbReference type="SUPFAM" id="SSF111369">
    <property type="entry name" value="HlyD-like secretion proteins"/>
    <property type="match status" value="1"/>
</dbReference>
<dbReference type="EMBL" id="BBSC01000004">
    <property type="protein sequence ID" value="GAM75335.1"/>
    <property type="molecule type" value="Genomic_DNA"/>
</dbReference>
<dbReference type="AlphaFoldDB" id="A0A0B8Q6Q3"/>
<reference evidence="1 2" key="2">
    <citation type="submission" date="2015-01" db="EMBL/GenBank/DDBJ databases">
        <authorList>
            <consortium name="NBRP consortium"/>
            <person name="Sawabe T."/>
            <person name="Meirelles P."/>
            <person name="Feng G."/>
            <person name="Sayaka M."/>
            <person name="Hattori M."/>
            <person name="Ohkuma M."/>
        </authorList>
    </citation>
    <scope>NUCLEOTIDE SEQUENCE [LARGE SCALE GENOMIC DNA]</scope>
    <source>
        <strain evidence="2">JCM 19241</strain>
    </source>
</reference>
<evidence type="ECO:0000313" key="2">
    <source>
        <dbReference type="Proteomes" id="UP000031666"/>
    </source>
</evidence>
<evidence type="ECO:0000313" key="1">
    <source>
        <dbReference type="EMBL" id="GAM75335.1"/>
    </source>
</evidence>
<gene>
    <name evidence="1" type="ORF">JCM19241_3247</name>
</gene>
<reference evidence="1 2" key="1">
    <citation type="submission" date="2015-01" db="EMBL/GenBank/DDBJ databases">
        <title>Vibrio sp. C94 JCM 19241 whole genome shotgun sequence.</title>
        <authorList>
            <person name="Sawabe T."/>
            <person name="Meirelles P."/>
            <person name="Feng G."/>
            <person name="Sayaka M."/>
            <person name="Hattori M."/>
            <person name="Ohkuma M."/>
        </authorList>
    </citation>
    <scope>NUCLEOTIDE SEQUENCE [LARGE SCALE GENOMIC DNA]</scope>
    <source>
        <strain evidence="2">JCM 19241</strain>
    </source>
</reference>